<dbReference type="RefSeq" id="WP_076786407.1">
    <property type="nucleotide sequence ID" value="NZ_CP025476.1"/>
</dbReference>
<evidence type="ECO:0000313" key="2">
    <source>
        <dbReference type="Proteomes" id="UP000257607"/>
    </source>
</evidence>
<dbReference type="InterPro" id="IPR006524">
    <property type="entry name" value="ArpU-like"/>
</dbReference>
<gene>
    <name evidence="1" type="ORF">DT351_07740</name>
</gene>
<name>A0A385AF47_LATCU</name>
<sequence>MWVNQFDYRVTTKAVKQLLKQYATIRRLAINSNHPFHKQARQELECIKTTLKDFDDPYLSIIKMCYLSDYPKKDEFVASHIGYGKTQYYKMKRDALLMFAERYSNQELLKAK</sequence>
<dbReference type="EMBL" id="CP031003">
    <property type="protein sequence ID" value="AXN36267.1"/>
    <property type="molecule type" value="Genomic_DNA"/>
</dbReference>
<evidence type="ECO:0000313" key="1">
    <source>
        <dbReference type="EMBL" id="AXN36267.1"/>
    </source>
</evidence>
<dbReference type="Proteomes" id="UP000257607">
    <property type="component" value="Chromosome"/>
</dbReference>
<protein>
    <submittedName>
        <fullName evidence="1">Uncharacterized protein</fullName>
    </submittedName>
</protein>
<organism evidence="1 2">
    <name type="scientific">Latilactobacillus curvatus</name>
    <name type="common">Lactobacillus curvatus</name>
    <dbReference type="NCBI Taxonomy" id="28038"/>
    <lineage>
        <taxon>Bacteria</taxon>
        <taxon>Bacillati</taxon>
        <taxon>Bacillota</taxon>
        <taxon>Bacilli</taxon>
        <taxon>Lactobacillales</taxon>
        <taxon>Lactobacillaceae</taxon>
        <taxon>Latilactobacillus</taxon>
    </lineage>
</organism>
<proteinExistence type="predicted"/>
<dbReference type="AlphaFoldDB" id="A0A385AF47"/>
<dbReference type="NCBIfam" id="TIGR01637">
    <property type="entry name" value="phage_arpU"/>
    <property type="match status" value="1"/>
</dbReference>
<accession>A0A385AF47</accession>
<reference evidence="1 2" key="1">
    <citation type="submission" date="2018-07" db="EMBL/GenBank/DDBJ databases">
        <title>Lactobacillus curvatus genome sequence.</title>
        <authorList>
            <person name="Prechtl R."/>
        </authorList>
    </citation>
    <scope>NUCLEOTIDE SEQUENCE [LARGE SCALE GENOMIC DNA]</scope>
    <source>
        <strain evidence="1 2">TMW 1.1928</strain>
    </source>
</reference>